<sequence>MRGRRGRAAARLALLGPVSAGLALCGGAPVAGAAGGSGARGPGGDAPDLAMVVAGGAGQPTAVRSGEQRFARLWQLLEPMYTGTERVPEAWVEGRHPPVRITVVWGLTGIGGWPETRRPPGGDVAIERQDQLVVAEDGTPWVRSDPAPEVDDDDIRWHRAPRSVFERLDRTGLLGGPVSGTEADGRGPATDAAWWAIPGLAVGFAAGVSGTVAIRRAAARPGAGPPREGPRQQLIDL</sequence>
<name>K4R4A4_STRDJ</name>
<reference evidence="2 3" key="1">
    <citation type="journal article" date="2012" name="J. Bacteriol.">
        <title>Genome sequence of the bacterium Streptomyces davawensis JCM 4913 and heterologous production of the unique antibiotic roseoflavin.</title>
        <authorList>
            <person name="Jankowitsch F."/>
            <person name="Schwarz J."/>
            <person name="Ruckert C."/>
            <person name="Gust B."/>
            <person name="Szczepanowski R."/>
            <person name="Blom J."/>
            <person name="Pelzer S."/>
            <person name="Kalinowski J."/>
            <person name="Mack M."/>
        </authorList>
    </citation>
    <scope>NUCLEOTIDE SEQUENCE [LARGE SCALE GENOMIC DNA]</scope>
    <source>
        <strain evidence="3">DSM 101723 / JCM 4913 / KCC S-0913 / 768</strain>
    </source>
</reference>
<organism evidence="2 3">
    <name type="scientific">Streptomyces davaonensis (strain DSM 101723 / JCM 4913 / KCC S-0913 / 768)</name>
    <dbReference type="NCBI Taxonomy" id="1214101"/>
    <lineage>
        <taxon>Bacteria</taxon>
        <taxon>Bacillati</taxon>
        <taxon>Actinomycetota</taxon>
        <taxon>Actinomycetes</taxon>
        <taxon>Kitasatosporales</taxon>
        <taxon>Streptomycetaceae</taxon>
        <taxon>Streptomyces</taxon>
    </lineage>
</organism>
<evidence type="ECO:0008006" key="4">
    <source>
        <dbReference type="Google" id="ProtNLM"/>
    </source>
</evidence>
<evidence type="ECO:0000313" key="3">
    <source>
        <dbReference type="Proteomes" id="UP000008043"/>
    </source>
</evidence>
<evidence type="ECO:0000256" key="1">
    <source>
        <dbReference type="SAM" id="SignalP"/>
    </source>
</evidence>
<feature type="chain" id="PRO_5003879826" description="Secreted protein" evidence="1">
    <location>
        <begin position="34"/>
        <end position="237"/>
    </location>
</feature>
<keyword evidence="3" id="KW-1185">Reference proteome</keyword>
<keyword evidence="1" id="KW-0732">Signal</keyword>
<dbReference type="eggNOG" id="ENOG5030KEC">
    <property type="taxonomic scope" value="Bacteria"/>
</dbReference>
<dbReference type="RefSeq" id="WP_015658329.1">
    <property type="nucleotide sequence ID" value="NC_020504.1"/>
</dbReference>
<dbReference type="PATRIC" id="fig|1214101.3.peg.3623"/>
<evidence type="ECO:0000313" key="2">
    <source>
        <dbReference type="EMBL" id="CCK27952.1"/>
    </source>
</evidence>
<feature type="signal peptide" evidence="1">
    <location>
        <begin position="1"/>
        <end position="33"/>
    </location>
</feature>
<gene>
    <name evidence="2" type="ORF">BN159_3573</name>
</gene>
<dbReference type="STRING" id="1214101.BN159_3573"/>
<accession>K4R4A4</accession>
<dbReference type="KEGG" id="sdv:BN159_3573"/>
<protein>
    <recommendedName>
        <fullName evidence="4">Secreted protein</fullName>
    </recommendedName>
</protein>
<dbReference type="EMBL" id="HE971709">
    <property type="protein sequence ID" value="CCK27952.1"/>
    <property type="molecule type" value="Genomic_DNA"/>
</dbReference>
<proteinExistence type="predicted"/>
<dbReference type="AlphaFoldDB" id="K4R4A4"/>
<dbReference type="HOGENOM" id="CLU_1204230_0_0_11"/>
<dbReference type="Proteomes" id="UP000008043">
    <property type="component" value="Chromosome"/>
</dbReference>